<keyword evidence="2" id="KW-1185">Reference proteome</keyword>
<evidence type="ECO:0000313" key="2">
    <source>
        <dbReference type="Proteomes" id="UP000009885"/>
    </source>
</evidence>
<dbReference type="EMBL" id="AMSQ01000006">
    <property type="protein sequence ID" value="EKU48559.1"/>
    <property type="molecule type" value="Genomic_DNA"/>
</dbReference>
<comment type="caution">
    <text evidence="1">The sequence shown here is derived from an EMBL/GenBank/DDBJ whole genome shotgun (WGS) entry which is preliminary data.</text>
</comment>
<dbReference type="Proteomes" id="UP000009885">
    <property type="component" value="Unassembled WGS sequence"/>
</dbReference>
<reference evidence="1 2" key="1">
    <citation type="journal article" date="2013" name="Genome Announc.">
        <title>Genome Sequence of Staphylococcus massiliensis Strain S46, Isolated from the Surface of Healthy Human Skin.</title>
        <authorList>
            <person name="Srivastav R."/>
            <person name="Singh A."/>
            <person name="Jangir P.K."/>
            <person name="Kumari C."/>
            <person name="Muduli S."/>
            <person name="Sharma R."/>
        </authorList>
    </citation>
    <scope>NUCLEOTIDE SEQUENCE [LARGE SCALE GENOMIC DNA]</scope>
    <source>
        <strain evidence="1 2">S46</strain>
    </source>
</reference>
<accession>K9AMM1</accession>
<organism evidence="1 2">
    <name type="scientific">Staphylococcus massiliensis S46</name>
    <dbReference type="NCBI Taxonomy" id="1229783"/>
    <lineage>
        <taxon>Bacteria</taxon>
        <taxon>Bacillati</taxon>
        <taxon>Bacillota</taxon>
        <taxon>Bacilli</taxon>
        <taxon>Bacillales</taxon>
        <taxon>Staphylococcaceae</taxon>
        <taxon>Staphylococcus</taxon>
    </lineage>
</organism>
<dbReference type="AlphaFoldDB" id="K9AMM1"/>
<name>K9AMM1_9STAP</name>
<gene>
    <name evidence="1" type="ORF">C273_05090</name>
</gene>
<proteinExistence type="predicted"/>
<sequence length="66" mass="7402">MIKNTNQNGVKIVMMLNDRIMTIVPTKAGCLSFWYKATLYLDGAFERNKIMAPNIKMAGAKYGSDI</sequence>
<evidence type="ECO:0000313" key="1">
    <source>
        <dbReference type="EMBL" id="EKU48559.1"/>
    </source>
</evidence>
<protein>
    <submittedName>
        <fullName evidence="1">Uncharacterized protein</fullName>
    </submittedName>
</protein>